<proteinExistence type="inferred from homology"/>
<evidence type="ECO:0000313" key="1">
    <source>
        <dbReference type="EMBL" id="MET1256874.1"/>
    </source>
</evidence>
<dbReference type="Pfam" id="PF04362">
    <property type="entry name" value="Iron_traffic"/>
    <property type="match status" value="1"/>
</dbReference>
<dbReference type="HAMAP" id="MF_00686">
    <property type="entry name" value="Fe_traffic_YggX"/>
    <property type="match status" value="1"/>
</dbReference>
<dbReference type="SUPFAM" id="SSF111148">
    <property type="entry name" value="YggX-like"/>
    <property type="match status" value="1"/>
</dbReference>
<dbReference type="PIRSF" id="PIRSF029827">
    <property type="entry name" value="Fe_traffic_YggX"/>
    <property type="match status" value="1"/>
</dbReference>
<evidence type="ECO:0000313" key="2">
    <source>
        <dbReference type="Proteomes" id="UP001548189"/>
    </source>
</evidence>
<dbReference type="PANTHER" id="PTHR36965:SF1">
    <property type="entry name" value="FE(2+)-TRAFFICKING PROTEIN-RELATED"/>
    <property type="match status" value="1"/>
</dbReference>
<reference evidence="1 2" key="1">
    <citation type="submission" date="2024-06" db="EMBL/GenBank/DDBJ databases">
        <authorList>
            <person name="Li F."/>
        </authorList>
    </citation>
    <scope>NUCLEOTIDE SEQUENCE [LARGE SCALE GENOMIC DNA]</scope>
    <source>
        <strain evidence="1 2">GXAS 311</strain>
    </source>
</reference>
<name>A0ABV2BY61_9GAMM</name>
<dbReference type="InterPro" id="IPR007457">
    <property type="entry name" value="Fe_traffick_prot_YggX"/>
</dbReference>
<dbReference type="NCBIfam" id="NF003817">
    <property type="entry name" value="PRK05408.1"/>
    <property type="match status" value="1"/>
</dbReference>
<dbReference type="InterPro" id="IPR036766">
    <property type="entry name" value="Fe_traffick_prot_YggX_sf"/>
</dbReference>
<dbReference type="Proteomes" id="UP001548189">
    <property type="component" value="Unassembled WGS sequence"/>
</dbReference>
<sequence>MMQMIFCQKLQKEAEPLSFAPVPGELGERILNNISAEAWKLWIGHQTMLINEKQLSLANPEARAYLTGEMEKFLFGGDYDKIEGYVPPEK</sequence>
<organism evidence="1 2">
    <name type="scientific">Aliikangiella maris</name>
    <dbReference type="NCBI Taxonomy" id="3162458"/>
    <lineage>
        <taxon>Bacteria</taxon>
        <taxon>Pseudomonadati</taxon>
        <taxon>Pseudomonadota</taxon>
        <taxon>Gammaproteobacteria</taxon>
        <taxon>Oceanospirillales</taxon>
        <taxon>Pleioneaceae</taxon>
        <taxon>Aliikangiella</taxon>
    </lineage>
</organism>
<protein>
    <submittedName>
        <fullName evidence="1">Oxidative damage protection protein</fullName>
    </submittedName>
</protein>
<keyword evidence="2" id="KW-1185">Reference proteome</keyword>
<dbReference type="PANTHER" id="PTHR36965">
    <property type="entry name" value="FE(2+)-TRAFFICKING PROTEIN-RELATED"/>
    <property type="match status" value="1"/>
</dbReference>
<dbReference type="Gene3D" id="1.10.3880.10">
    <property type="entry name" value="Fe(II) trafficking protein YggX"/>
    <property type="match status" value="1"/>
</dbReference>
<accession>A0ABV2BY61</accession>
<dbReference type="EMBL" id="JBEVCJ010000029">
    <property type="protein sequence ID" value="MET1256874.1"/>
    <property type="molecule type" value="Genomic_DNA"/>
</dbReference>
<comment type="caution">
    <text evidence="1">The sequence shown here is derived from an EMBL/GenBank/DDBJ whole genome shotgun (WGS) entry which is preliminary data.</text>
</comment>
<gene>
    <name evidence="1" type="ORF">ABVT43_17155</name>
</gene>